<organism evidence="2 3">
    <name type="scientific">Willisornis vidua</name>
    <name type="common">Xingu scale-backed antbird</name>
    <dbReference type="NCBI Taxonomy" id="1566151"/>
    <lineage>
        <taxon>Eukaryota</taxon>
        <taxon>Metazoa</taxon>
        <taxon>Chordata</taxon>
        <taxon>Craniata</taxon>
        <taxon>Vertebrata</taxon>
        <taxon>Euteleostomi</taxon>
        <taxon>Archelosauria</taxon>
        <taxon>Archosauria</taxon>
        <taxon>Dinosauria</taxon>
        <taxon>Saurischia</taxon>
        <taxon>Theropoda</taxon>
        <taxon>Coelurosauria</taxon>
        <taxon>Aves</taxon>
        <taxon>Neognathae</taxon>
        <taxon>Neoaves</taxon>
        <taxon>Telluraves</taxon>
        <taxon>Australaves</taxon>
        <taxon>Passeriformes</taxon>
        <taxon>Thamnophilidae</taxon>
        <taxon>Willisornis</taxon>
    </lineage>
</organism>
<dbReference type="EMBL" id="WHWB01031986">
    <property type="protein sequence ID" value="KAJ7427288.1"/>
    <property type="molecule type" value="Genomic_DNA"/>
</dbReference>
<sequence>MDRDGSGAERDRDRDGNNAERDGDQDRDRYWDGSDGERDRDGSSLEGSRGSAAGDGCIAGLLLSWLLGNLELFSAFCLCLPGALLASLAGHYPQLSEAYLELLSGWGSHLHYDPLQGRWVKSCVDKAELSWEELRERFGCLCQGPAPLREHTHAALKLLKTRDGDFEVRGLSVWTDLLMEVEECLRDEAGADA</sequence>
<comment type="caution">
    <text evidence="2">The sequence shown here is derived from an EMBL/GenBank/DDBJ whole genome shotgun (WGS) entry which is preliminary data.</text>
</comment>
<dbReference type="PANTHER" id="PTHR14449:SF2">
    <property type="entry name" value="FANCONI ANEMIA GROUP F PROTEIN"/>
    <property type="match status" value="1"/>
</dbReference>
<dbReference type="InterPro" id="IPR038505">
    <property type="entry name" value="FANCF_C_sf"/>
</dbReference>
<name>A0ABQ9DS45_9PASS</name>
<feature type="region of interest" description="Disordered" evidence="1">
    <location>
        <begin position="1"/>
        <end position="51"/>
    </location>
</feature>
<protein>
    <submittedName>
        <fullName evidence="2">Fanconi anemia group F protein</fullName>
    </submittedName>
</protein>
<proteinExistence type="predicted"/>
<dbReference type="Gene3D" id="1.25.40.490">
    <property type="match status" value="1"/>
</dbReference>
<feature type="compositionally biased region" description="Basic and acidic residues" evidence="1">
    <location>
        <begin position="1"/>
        <end position="43"/>
    </location>
</feature>
<evidence type="ECO:0000313" key="2">
    <source>
        <dbReference type="EMBL" id="KAJ7427288.1"/>
    </source>
</evidence>
<reference evidence="2" key="1">
    <citation type="submission" date="2019-10" db="EMBL/GenBank/DDBJ databases">
        <authorList>
            <person name="Soares A.E.R."/>
            <person name="Aleixo A."/>
            <person name="Schneider P."/>
            <person name="Miyaki C.Y."/>
            <person name="Schneider M.P."/>
            <person name="Mello C."/>
            <person name="Vasconcelos A.T.R."/>
        </authorList>
    </citation>
    <scope>NUCLEOTIDE SEQUENCE</scope>
    <source>
        <tissue evidence="2">Muscle</tissue>
    </source>
</reference>
<keyword evidence="3" id="KW-1185">Reference proteome</keyword>
<gene>
    <name evidence="2" type="primary">FANCF</name>
    <name evidence="2" type="ORF">WISP_08440</name>
</gene>
<dbReference type="InterPro" id="IPR035428">
    <property type="entry name" value="FANCF"/>
</dbReference>
<accession>A0ABQ9DS45</accession>
<dbReference type="Pfam" id="PF11107">
    <property type="entry name" value="FANCF"/>
    <property type="match status" value="1"/>
</dbReference>
<dbReference type="PANTHER" id="PTHR14449">
    <property type="entry name" value="FANCONI ANEMIA GROUP F PROTEIN FANCF"/>
    <property type="match status" value="1"/>
</dbReference>
<evidence type="ECO:0000256" key="1">
    <source>
        <dbReference type="SAM" id="MobiDB-lite"/>
    </source>
</evidence>
<evidence type="ECO:0000313" key="3">
    <source>
        <dbReference type="Proteomes" id="UP001145742"/>
    </source>
</evidence>
<dbReference type="Proteomes" id="UP001145742">
    <property type="component" value="Unassembled WGS sequence"/>
</dbReference>